<dbReference type="RefSeq" id="WP_176636273.1">
    <property type="nucleotide sequence ID" value="NZ_JAAMFM010000034.1"/>
</dbReference>
<sequence>MHVSSVVVDHQKKLSESNATMVRDGGTVQLAGLVSMDPSFTPTIRGGTGKFLGAAGAPASAWVSAGAGRKDPSLQLAAQRRGG</sequence>
<keyword evidence="3" id="KW-1185">Reference proteome</keyword>
<evidence type="ECO:0000313" key="2">
    <source>
        <dbReference type="EMBL" id="NVM96553.1"/>
    </source>
</evidence>
<dbReference type="Proteomes" id="UP000543556">
    <property type="component" value="Unassembled WGS sequence"/>
</dbReference>
<comment type="caution">
    <text evidence="2">The sequence shown here is derived from an EMBL/GenBank/DDBJ whole genome shotgun (WGS) entry which is preliminary data.</text>
</comment>
<gene>
    <name evidence="2" type="ORF">G6034_16890</name>
</gene>
<name>A0A7Y7IJS3_9MICC</name>
<reference evidence="2 3" key="1">
    <citation type="submission" date="2020-02" db="EMBL/GenBank/DDBJ databases">
        <title>Genome sequence of strain AETb3-4.</title>
        <authorList>
            <person name="Gao J."/>
            <person name="Zhang X."/>
        </authorList>
    </citation>
    <scope>NUCLEOTIDE SEQUENCE [LARGE SCALE GENOMIC DNA]</scope>
    <source>
        <strain evidence="2 3">AETb3-4</strain>
    </source>
</reference>
<protein>
    <submittedName>
        <fullName evidence="2">Uncharacterized protein</fullName>
    </submittedName>
</protein>
<evidence type="ECO:0000256" key="1">
    <source>
        <dbReference type="SAM" id="MobiDB-lite"/>
    </source>
</evidence>
<dbReference type="EMBL" id="JAAMFM010000034">
    <property type="protein sequence ID" value="NVM96553.1"/>
    <property type="molecule type" value="Genomic_DNA"/>
</dbReference>
<evidence type="ECO:0000313" key="3">
    <source>
        <dbReference type="Proteomes" id="UP000543556"/>
    </source>
</evidence>
<organism evidence="2 3">
    <name type="scientific">Arthrobacter wenxiniae</name>
    <dbReference type="NCBI Taxonomy" id="2713570"/>
    <lineage>
        <taxon>Bacteria</taxon>
        <taxon>Bacillati</taxon>
        <taxon>Actinomycetota</taxon>
        <taxon>Actinomycetes</taxon>
        <taxon>Micrococcales</taxon>
        <taxon>Micrococcaceae</taxon>
        <taxon>Arthrobacter</taxon>
    </lineage>
</organism>
<accession>A0A7Y7IJS3</accession>
<dbReference type="AlphaFoldDB" id="A0A7Y7IJS3"/>
<proteinExistence type="predicted"/>
<feature type="region of interest" description="Disordered" evidence="1">
    <location>
        <begin position="64"/>
        <end position="83"/>
    </location>
</feature>